<dbReference type="SUPFAM" id="SSF47473">
    <property type="entry name" value="EF-hand"/>
    <property type="match status" value="1"/>
</dbReference>
<keyword evidence="2" id="KW-0106">Calcium</keyword>
<dbReference type="PROSITE" id="PS00018">
    <property type="entry name" value="EF_HAND_1"/>
    <property type="match status" value="1"/>
</dbReference>
<keyword evidence="1" id="KW-0677">Repeat</keyword>
<organism evidence="5 6">
    <name type="scientific">Brachionus calyciflorus</name>
    <dbReference type="NCBI Taxonomy" id="104777"/>
    <lineage>
        <taxon>Eukaryota</taxon>
        <taxon>Metazoa</taxon>
        <taxon>Spiralia</taxon>
        <taxon>Gnathifera</taxon>
        <taxon>Rotifera</taxon>
        <taxon>Eurotatoria</taxon>
        <taxon>Monogononta</taxon>
        <taxon>Pseudotrocha</taxon>
        <taxon>Ploima</taxon>
        <taxon>Brachionidae</taxon>
        <taxon>Brachionus</taxon>
    </lineage>
</organism>
<protein>
    <recommendedName>
        <fullName evidence="4">EF-hand domain-containing protein</fullName>
    </recommendedName>
</protein>
<dbReference type="CDD" id="cd00051">
    <property type="entry name" value="EFh"/>
    <property type="match status" value="1"/>
</dbReference>
<accession>A0A813NUA0</accession>
<dbReference type="InterPro" id="IPR018247">
    <property type="entry name" value="EF_Hand_1_Ca_BS"/>
</dbReference>
<feature type="domain" description="EF-hand" evidence="4">
    <location>
        <begin position="179"/>
        <end position="214"/>
    </location>
</feature>
<evidence type="ECO:0000256" key="2">
    <source>
        <dbReference type="ARBA" id="ARBA00022837"/>
    </source>
</evidence>
<dbReference type="PROSITE" id="PS50222">
    <property type="entry name" value="EF_HAND_2"/>
    <property type="match status" value="2"/>
</dbReference>
<dbReference type="EMBL" id="CAJNOC010000324">
    <property type="protein sequence ID" value="CAF0745097.1"/>
    <property type="molecule type" value="Genomic_DNA"/>
</dbReference>
<dbReference type="InterPro" id="IPR036322">
    <property type="entry name" value="WD40_repeat_dom_sf"/>
</dbReference>
<feature type="domain" description="EF-hand" evidence="4">
    <location>
        <begin position="141"/>
        <end position="176"/>
    </location>
</feature>
<evidence type="ECO:0000256" key="3">
    <source>
        <dbReference type="SAM" id="MobiDB-lite"/>
    </source>
</evidence>
<evidence type="ECO:0000259" key="4">
    <source>
        <dbReference type="PROSITE" id="PS50222"/>
    </source>
</evidence>
<comment type="caution">
    <text evidence="5">The sequence shown here is derived from an EMBL/GenBank/DDBJ whole genome shotgun (WGS) entry which is preliminary data.</text>
</comment>
<evidence type="ECO:0000313" key="6">
    <source>
        <dbReference type="Proteomes" id="UP000663879"/>
    </source>
</evidence>
<gene>
    <name evidence="5" type="ORF">OXX778_LOCUS3603</name>
</gene>
<dbReference type="SMART" id="SM00054">
    <property type="entry name" value="EFh"/>
    <property type="match status" value="2"/>
</dbReference>
<dbReference type="OrthoDB" id="75172at2759"/>
<sequence length="569" mass="65059">MQRSTTTISGAKQRHHKSLTGLNRASSAQGNLQSHPCFQSSLYNDKERAAGSLKAWKERNQHLDKHKDQENQDGVRLEVKRDYELENIILTQSIKQSRRLTLGNTQNISDWEITLLKRQKSYAVAALGELKGKLEEKINLNALHDLNLAFLEADADGSGTLELEEFKEVVKNALKIQGRNDEEIAALFMKINFSSDGKITWDEFCTFMQLNFSEKEEILKRKKEVVFNLPARSENNPHRTPVQRISCTSDLNYMVMSADGITSFWSPTGELKRVKKEIIEKRVVSKDKGDKQETKRQRPRWITDFLILNEFNKIVIGTGDRELQFWELSSFEPYCQISSLHTVPIKLAYCYNDKDDVTITYGDTDGCVNILIFNSIGETLRLWKTSPAIAQMPTIYLDKVLETPSVKYVRWKAHNDWVEQIRIDKRLNQIISCSNDENYALIIGCILPSTDVNSHLQAVHSASQNSHYIDTLNQSQQLGSANTNITPLNTHNPSIISHTSIENNPKRQNMANHRVMTPSQQAKFNNTISQSSRDVKRRPDTNETIFKVYKGVKTFDFSFEKNLIITGGK</sequence>
<dbReference type="Gene3D" id="2.130.10.10">
    <property type="entry name" value="YVTN repeat-like/Quinoprotein amine dehydrogenase"/>
    <property type="match status" value="1"/>
</dbReference>
<dbReference type="GO" id="GO:0005509">
    <property type="term" value="F:calcium ion binding"/>
    <property type="evidence" value="ECO:0007669"/>
    <property type="project" value="InterPro"/>
</dbReference>
<reference evidence="5" key="1">
    <citation type="submission" date="2021-02" db="EMBL/GenBank/DDBJ databases">
        <authorList>
            <person name="Nowell W R."/>
        </authorList>
    </citation>
    <scope>NUCLEOTIDE SEQUENCE</scope>
    <source>
        <strain evidence="5">Ploen Becks lab</strain>
    </source>
</reference>
<dbReference type="PANTHER" id="PTHR44324:SF4">
    <property type="entry name" value="WD40 REPEAT DOMAIN 95"/>
    <property type="match status" value="1"/>
</dbReference>
<feature type="compositionally biased region" description="Polar residues" evidence="3">
    <location>
        <begin position="20"/>
        <end position="33"/>
    </location>
</feature>
<proteinExistence type="predicted"/>
<dbReference type="InterPro" id="IPR002048">
    <property type="entry name" value="EF_hand_dom"/>
</dbReference>
<dbReference type="Pfam" id="PF13499">
    <property type="entry name" value="EF-hand_7"/>
    <property type="match status" value="1"/>
</dbReference>
<dbReference type="SUPFAM" id="SSF50978">
    <property type="entry name" value="WD40 repeat-like"/>
    <property type="match status" value="1"/>
</dbReference>
<evidence type="ECO:0000313" key="5">
    <source>
        <dbReference type="EMBL" id="CAF0745097.1"/>
    </source>
</evidence>
<name>A0A813NUA0_9BILA</name>
<dbReference type="InterPro" id="IPR015943">
    <property type="entry name" value="WD40/YVTN_repeat-like_dom_sf"/>
</dbReference>
<dbReference type="AlphaFoldDB" id="A0A813NUA0"/>
<dbReference type="InterPro" id="IPR011992">
    <property type="entry name" value="EF-hand-dom_pair"/>
</dbReference>
<feature type="compositionally biased region" description="Polar residues" evidence="3">
    <location>
        <begin position="1"/>
        <end position="10"/>
    </location>
</feature>
<dbReference type="Gene3D" id="1.10.238.10">
    <property type="entry name" value="EF-hand"/>
    <property type="match status" value="1"/>
</dbReference>
<evidence type="ECO:0000256" key="1">
    <source>
        <dbReference type="ARBA" id="ARBA00022737"/>
    </source>
</evidence>
<dbReference type="PANTHER" id="PTHR44324">
    <property type="entry name" value="WD40 REPEAT DOMAIN 95"/>
    <property type="match status" value="1"/>
</dbReference>
<dbReference type="Proteomes" id="UP000663879">
    <property type="component" value="Unassembled WGS sequence"/>
</dbReference>
<dbReference type="InterPro" id="IPR051242">
    <property type="entry name" value="WD-EF-hand_domain"/>
</dbReference>
<keyword evidence="6" id="KW-1185">Reference proteome</keyword>
<feature type="region of interest" description="Disordered" evidence="3">
    <location>
        <begin position="1"/>
        <end position="33"/>
    </location>
</feature>